<dbReference type="PANTHER" id="PTHR10885">
    <property type="entry name" value="ISOPENTENYL-DIPHOSPHATE DELTA-ISOMERASE"/>
    <property type="match status" value="1"/>
</dbReference>
<protein>
    <recommendedName>
        <fullName evidence="1">Nudix hydrolase domain-containing protein</fullName>
    </recommendedName>
</protein>
<dbReference type="EMBL" id="PCXO01000007">
    <property type="protein sequence ID" value="PIR41330.1"/>
    <property type="molecule type" value="Genomic_DNA"/>
</dbReference>
<dbReference type="InterPro" id="IPR000086">
    <property type="entry name" value="NUDIX_hydrolase_dom"/>
</dbReference>
<reference evidence="2 3" key="1">
    <citation type="submission" date="2017-09" db="EMBL/GenBank/DDBJ databases">
        <title>Depth-based differentiation of microbial function through sediment-hosted aquifers and enrichment of novel symbionts in the deep terrestrial subsurface.</title>
        <authorList>
            <person name="Probst A.J."/>
            <person name="Ladd B."/>
            <person name="Jarett J.K."/>
            <person name="Geller-Mcgrath D.E."/>
            <person name="Sieber C.M."/>
            <person name="Emerson J.B."/>
            <person name="Anantharaman K."/>
            <person name="Thomas B.C."/>
            <person name="Malmstrom R."/>
            <person name="Stieglmeier M."/>
            <person name="Klingl A."/>
            <person name="Woyke T."/>
            <person name="Ryan C.M."/>
            <person name="Banfield J.F."/>
        </authorList>
    </citation>
    <scope>NUCLEOTIDE SEQUENCE [LARGE SCALE GENOMIC DNA]</scope>
    <source>
        <strain evidence="2">CG10_big_fil_rev_8_21_14_0_10_46_23</strain>
    </source>
</reference>
<sequence>MVKIAIVNEKDEIIRYKDRGTLNDDDIYRVSALWLTNPKGEVLIARRSYNKKNDPGKWGTAVAGTVDEGEDYYENIVKETEEEIGLTGLDFEKGPYGRNAKGKQFFYQWYIAHTDKDIEDMKIDEEEVEEVRWITKEQLIKEIEKNPEEFISSMDEWRDMFM</sequence>
<evidence type="ECO:0000259" key="1">
    <source>
        <dbReference type="PROSITE" id="PS51462"/>
    </source>
</evidence>
<dbReference type="Gene3D" id="3.90.79.10">
    <property type="entry name" value="Nucleoside Triphosphate Pyrophosphohydrolase"/>
    <property type="match status" value="1"/>
</dbReference>
<dbReference type="PANTHER" id="PTHR10885:SF0">
    <property type="entry name" value="ISOPENTENYL-DIPHOSPHATE DELTA-ISOMERASE"/>
    <property type="match status" value="1"/>
</dbReference>
<evidence type="ECO:0000313" key="2">
    <source>
        <dbReference type="EMBL" id="PIR41330.1"/>
    </source>
</evidence>
<dbReference type="InterPro" id="IPR015797">
    <property type="entry name" value="NUDIX_hydrolase-like_dom_sf"/>
</dbReference>
<comment type="caution">
    <text evidence="2">The sequence shown here is derived from an EMBL/GenBank/DDBJ whole genome shotgun (WGS) entry which is preliminary data.</text>
</comment>
<accession>A0A2H0R4D6</accession>
<gene>
    <name evidence="2" type="ORF">COV31_01745</name>
</gene>
<proteinExistence type="predicted"/>
<dbReference type="Pfam" id="PF00293">
    <property type="entry name" value="NUDIX"/>
    <property type="match status" value="1"/>
</dbReference>
<name>A0A2H0R4D6_9BACT</name>
<dbReference type="GO" id="GO:0003824">
    <property type="term" value="F:catalytic activity"/>
    <property type="evidence" value="ECO:0007669"/>
    <property type="project" value="UniProtKB-ARBA"/>
</dbReference>
<dbReference type="AlphaFoldDB" id="A0A2H0R4D6"/>
<feature type="domain" description="Nudix hydrolase" evidence="1">
    <location>
        <begin position="26"/>
        <end position="156"/>
    </location>
</feature>
<dbReference type="PROSITE" id="PS51462">
    <property type="entry name" value="NUDIX"/>
    <property type="match status" value="1"/>
</dbReference>
<organism evidence="2 3">
    <name type="scientific">Candidatus Yanofskybacteria bacterium CG10_big_fil_rev_8_21_14_0_10_46_23</name>
    <dbReference type="NCBI Taxonomy" id="1975098"/>
    <lineage>
        <taxon>Bacteria</taxon>
        <taxon>Candidatus Yanofskyibacteriota</taxon>
    </lineage>
</organism>
<evidence type="ECO:0000313" key="3">
    <source>
        <dbReference type="Proteomes" id="UP000230232"/>
    </source>
</evidence>
<dbReference type="Proteomes" id="UP000230232">
    <property type="component" value="Unassembled WGS sequence"/>
</dbReference>
<dbReference type="SUPFAM" id="SSF55811">
    <property type="entry name" value="Nudix"/>
    <property type="match status" value="1"/>
</dbReference>